<accession>A0A090M5K4</accession>
<dbReference type="OrthoDB" id="10667118at2759"/>
<feature type="region of interest" description="Disordered" evidence="1">
    <location>
        <begin position="145"/>
        <end position="334"/>
    </location>
</feature>
<evidence type="ECO:0000313" key="3">
    <source>
        <dbReference type="Proteomes" id="UP000009170"/>
    </source>
</evidence>
<evidence type="ECO:0000313" key="2">
    <source>
        <dbReference type="EMBL" id="CEF99530.1"/>
    </source>
</evidence>
<evidence type="ECO:0000256" key="1">
    <source>
        <dbReference type="SAM" id="MobiDB-lite"/>
    </source>
</evidence>
<protein>
    <submittedName>
        <fullName evidence="2">Unnamed product</fullName>
    </submittedName>
</protein>
<reference evidence="3" key="1">
    <citation type="journal article" date="2006" name="Proc. Natl. Acad. Sci. U.S.A.">
        <title>Genome analysis of the smallest free-living eukaryote Ostreococcus tauri unveils many unique features.</title>
        <authorList>
            <person name="Derelle E."/>
            <person name="Ferraz C."/>
            <person name="Rombauts S."/>
            <person name="Rouze P."/>
            <person name="Worden A.Z."/>
            <person name="Robbens S."/>
            <person name="Partensky F."/>
            <person name="Degroeve S."/>
            <person name="Echeynie S."/>
            <person name="Cooke R."/>
            <person name="Saeys Y."/>
            <person name="Wuyts J."/>
            <person name="Jabbari K."/>
            <person name="Bowler C."/>
            <person name="Panaud O."/>
            <person name="Piegu B."/>
            <person name="Ball S.G."/>
            <person name="Ral J.-P."/>
            <person name="Bouget F.-Y."/>
            <person name="Piganeau G."/>
            <person name="De Baets B."/>
            <person name="Picard A."/>
            <person name="Delseny M."/>
            <person name="Demaille J."/>
            <person name="Van de Peer Y."/>
            <person name="Moreau H."/>
        </authorList>
    </citation>
    <scope>NUCLEOTIDE SEQUENCE [LARGE SCALE GENOMIC DNA]</scope>
    <source>
        <strain evidence="3">OTTH 0595 / CCAP 157/2 / RCC745</strain>
    </source>
</reference>
<keyword evidence="3" id="KW-1185">Reference proteome</keyword>
<dbReference type="InParanoid" id="A0A090M5K4"/>
<dbReference type="GeneID" id="9835839"/>
<dbReference type="RefSeq" id="XP_003081837.2">
    <property type="nucleotide sequence ID" value="XM_003081789.2"/>
</dbReference>
<comment type="caution">
    <text evidence="2">The sequence shown here is derived from an EMBL/GenBank/DDBJ whole genome shotgun (WGS) entry which is preliminary data.</text>
</comment>
<feature type="region of interest" description="Disordered" evidence="1">
    <location>
        <begin position="84"/>
        <end position="122"/>
    </location>
</feature>
<feature type="region of interest" description="Disordered" evidence="1">
    <location>
        <begin position="1"/>
        <end position="53"/>
    </location>
</feature>
<reference evidence="2 3" key="2">
    <citation type="journal article" date="2014" name="BMC Genomics">
        <title>An improved genome of the model marine alga Ostreococcus tauri unfolds by assessing Illumina de novo assemblies.</title>
        <authorList>
            <person name="Blanc-Mathieu R."/>
            <person name="Verhelst B."/>
            <person name="Derelle E."/>
            <person name="Rombauts S."/>
            <person name="Bouget F.Y."/>
            <person name="Carre I."/>
            <person name="Chateau A."/>
            <person name="Eyre-Walker A."/>
            <person name="Grimsley N."/>
            <person name="Moreau H."/>
            <person name="Piegu B."/>
            <person name="Rivals E."/>
            <person name="Schackwitz W."/>
            <person name="Van de Peer Y."/>
            <person name="Piganeau G."/>
        </authorList>
    </citation>
    <scope>NUCLEOTIDE SEQUENCE [LARGE SCALE GENOMIC DNA]</scope>
    <source>
        <strain evidence="3">OTTH 0595 / CCAP 157/2 / RCC745</strain>
    </source>
</reference>
<feature type="compositionally biased region" description="Basic and acidic residues" evidence="1">
    <location>
        <begin position="169"/>
        <end position="197"/>
    </location>
</feature>
<feature type="compositionally biased region" description="Basic and acidic residues" evidence="1">
    <location>
        <begin position="425"/>
        <end position="439"/>
    </location>
</feature>
<dbReference type="Proteomes" id="UP000009170">
    <property type="component" value="Unassembled WGS sequence"/>
</dbReference>
<feature type="compositionally biased region" description="Basic and acidic residues" evidence="1">
    <location>
        <begin position="265"/>
        <end position="277"/>
    </location>
</feature>
<proteinExistence type="predicted"/>
<feature type="region of interest" description="Disordered" evidence="1">
    <location>
        <begin position="413"/>
        <end position="439"/>
    </location>
</feature>
<sequence>MRDERPARGRERDTRGRGRALVGRGVGRSVGGSGSAHASAHRGIVAAREAKPSVPRPVVLPSVRAETGTSVDARAVVDARRTWGGVGRGRGGGRGVDGGRGTTRADEGGGARDGDGDVDVDANGGVKRELALAGATWARRDAFEREGSSGAGLGGKSGDAREYPALGRRSGERGDGAGDHGREDDRGIGSEIVRDVRLYAGDDGGARRSRREDEDERYVGPSPAESRGRGGGGRTFAPRALFRPRSGDGDGCDDNDVIPGMEDDDSRRRRDEVREENGETDEAVSAARVAYEEEIRRIMDERAGHSTDVGDEESSAAMNTSPERRGYDPMAPPKVLIKPSALASAGEDARSELTVAAAPARVERNVDTPGSDLLQSRGAGAPVVLRRPTPPAQPEPAVLKPETVVVLKSAVEADDKGRKKRGGKKVREREERRASRAVKESTAVHTKRGAASGVSRAAESDTKAYAGGAYVAHPGIYAVPFSDATGGLYAPFTPGYPAGYVTSGYYGFQSAQSWTSAESATSDGMPYPYIAPPVTVPANAPFDINATGTYGASAAEPTESVVNHLTKRLDNLPTSLGAEFGSTDDLSAFADEYRLEHARSSGSPLAARGHRYDPSQQQQHAQNMRAQRQEVERNRRRRQRPTQKRDATTSA</sequence>
<name>A0A090M5K4_OSTTA</name>
<feature type="region of interest" description="Disordered" evidence="1">
    <location>
        <begin position="600"/>
        <end position="651"/>
    </location>
</feature>
<feature type="compositionally biased region" description="Low complexity" evidence="1">
    <location>
        <begin position="616"/>
        <end position="626"/>
    </location>
</feature>
<feature type="compositionally biased region" description="Basic and acidic residues" evidence="1">
    <location>
        <begin position="290"/>
        <end position="305"/>
    </location>
</feature>
<gene>
    <name evidence="2" type="ORF">OT_ostta11g00360</name>
</gene>
<feature type="compositionally biased region" description="Gly residues" evidence="1">
    <location>
        <begin position="84"/>
        <end position="101"/>
    </location>
</feature>
<feature type="compositionally biased region" description="Acidic residues" evidence="1">
    <location>
        <begin position="250"/>
        <end position="264"/>
    </location>
</feature>
<organism evidence="2 3">
    <name type="scientific">Ostreococcus tauri</name>
    <name type="common">Marine green alga</name>
    <dbReference type="NCBI Taxonomy" id="70448"/>
    <lineage>
        <taxon>Eukaryota</taxon>
        <taxon>Viridiplantae</taxon>
        <taxon>Chlorophyta</taxon>
        <taxon>Mamiellophyceae</taxon>
        <taxon>Mamiellales</taxon>
        <taxon>Bathycoccaceae</taxon>
        <taxon>Ostreococcus</taxon>
    </lineage>
</organism>
<dbReference type="KEGG" id="ota:OT_ostta11g00360"/>
<dbReference type="AlphaFoldDB" id="A0A090M5K4"/>
<dbReference type="EMBL" id="CAID01000011">
    <property type="protein sequence ID" value="CEF99530.1"/>
    <property type="molecule type" value="Genomic_DNA"/>
</dbReference>
<feature type="compositionally biased region" description="Basic and acidic residues" evidence="1">
    <location>
        <begin position="103"/>
        <end position="115"/>
    </location>
</feature>
<feature type="compositionally biased region" description="Gly residues" evidence="1">
    <location>
        <begin position="24"/>
        <end position="34"/>
    </location>
</feature>
<feature type="compositionally biased region" description="Basic and acidic residues" evidence="1">
    <location>
        <begin position="1"/>
        <end position="16"/>
    </location>
</feature>